<keyword evidence="2" id="KW-1185">Reference proteome</keyword>
<sequence length="206" mass="23031">MAGGPPPAGGHGRVTKFCFKRAMVMAERAIEHTRQTGARKLAFIDVEASGLGSKSWPVEVGWAFEEGEPQAFMIRPHDSWTDESWDPQAERLHGLDRARLEREGLAPVEVCRALNEAFAGAEVYSDAPDWDGFWLFRLFSAAGVRQGFALRDFAWLMRHFPRAHEAAVLAGAARLAPRRHRAAADARHLQTLYRLARESCDPRLTP</sequence>
<dbReference type="GO" id="GO:0003676">
    <property type="term" value="F:nucleic acid binding"/>
    <property type="evidence" value="ECO:0007669"/>
    <property type="project" value="InterPro"/>
</dbReference>
<organism evidence="1 2">
    <name type="scientific">Amphiplicatus metriothermophilus</name>
    <dbReference type="NCBI Taxonomy" id="1519374"/>
    <lineage>
        <taxon>Bacteria</taxon>
        <taxon>Pseudomonadati</taxon>
        <taxon>Pseudomonadota</taxon>
        <taxon>Alphaproteobacteria</taxon>
        <taxon>Parvularculales</taxon>
        <taxon>Parvularculaceae</taxon>
        <taxon>Amphiplicatus</taxon>
    </lineage>
</organism>
<evidence type="ECO:0000313" key="1">
    <source>
        <dbReference type="EMBL" id="SNT67649.1"/>
    </source>
</evidence>
<dbReference type="AlphaFoldDB" id="A0A239PJZ8"/>
<dbReference type="EMBL" id="FZQA01000001">
    <property type="protein sequence ID" value="SNT67649.1"/>
    <property type="molecule type" value="Genomic_DNA"/>
</dbReference>
<dbReference type="Gene3D" id="3.30.420.10">
    <property type="entry name" value="Ribonuclease H-like superfamily/Ribonuclease H"/>
    <property type="match status" value="1"/>
</dbReference>
<dbReference type="Proteomes" id="UP000198346">
    <property type="component" value="Unassembled WGS sequence"/>
</dbReference>
<dbReference type="InterPro" id="IPR036397">
    <property type="entry name" value="RNaseH_sf"/>
</dbReference>
<evidence type="ECO:0008006" key="3">
    <source>
        <dbReference type="Google" id="ProtNLM"/>
    </source>
</evidence>
<protein>
    <recommendedName>
        <fullName evidence="3">Exonuclease</fullName>
    </recommendedName>
</protein>
<name>A0A239PJZ8_9PROT</name>
<reference evidence="1 2" key="1">
    <citation type="submission" date="2017-07" db="EMBL/GenBank/DDBJ databases">
        <authorList>
            <person name="Sun Z.S."/>
            <person name="Albrecht U."/>
            <person name="Echele G."/>
            <person name="Lee C.C."/>
        </authorList>
    </citation>
    <scope>NUCLEOTIDE SEQUENCE [LARGE SCALE GENOMIC DNA]</scope>
    <source>
        <strain evidence="1 2">CGMCC 1.12710</strain>
    </source>
</reference>
<evidence type="ECO:0000313" key="2">
    <source>
        <dbReference type="Proteomes" id="UP000198346"/>
    </source>
</evidence>
<dbReference type="SUPFAM" id="SSF53098">
    <property type="entry name" value="Ribonuclease H-like"/>
    <property type="match status" value="1"/>
</dbReference>
<accession>A0A239PJZ8</accession>
<gene>
    <name evidence="1" type="ORF">SAMN06297382_0141</name>
</gene>
<proteinExistence type="predicted"/>
<dbReference type="InterPro" id="IPR012337">
    <property type="entry name" value="RNaseH-like_sf"/>
</dbReference>